<proteinExistence type="inferred from homology"/>
<dbReference type="EC" id="2.1.1.37" evidence="7"/>
<keyword evidence="9" id="KW-1185">Reference proteome</keyword>
<evidence type="ECO:0000256" key="2">
    <source>
        <dbReference type="ARBA" id="ARBA00022679"/>
    </source>
</evidence>
<evidence type="ECO:0000256" key="1">
    <source>
        <dbReference type="ARBA" id="ARBA00022603"/>
    </source>
</evidence>
<dbReference type="InterPro" id="IPR029063">
    <property type="entry name" value="SAM-dependent_MTases_sf"/>
</dbReference>
<keyword evidence="3 5" id="KW-0949">S-adenosyl-L-methionine</keyword>
<gene>
    <name evidence="8" type="ORF">SAMN05421867_10763</name>
</gene>
<dbReference type="Proteomes" id="UP000199012">
    <property type="component" value="Unassembled WGS sequence"/>
</dbReference>
<evidence type="ECO:0000313" key="9">
    <source>
        <dbReference type="Proteomes" id="UP000199012"/>
    </source>
</evidence>
<dbReference type="SUPFAM" id="SSF53335">
    <property type="entry name" value="S-adenosyl-L-methionine-dependent methyltransferases"/>
    <property type="match status" value="1"/>
</dbReference>
<comment type="catalytic activity">
    <reaction evidence="7">
        <text>a 2'-deoxycytidine in DNA + S-adenosyl-L-methionine = a 5-methyl-2'-deoxycytidine in DNA + S-adenosyl-L-homocysteine + H(+)</text>
        <dbReference type="Rhea" id="RHEA:13681"/>
        <dbReference type="Rhea" id="RHEA-COMP:11369"/>
        <dbReference type="Rhea" id="RHEA-COMP:11370"/>
        <dbReference type="ChEBI" id="CHEBI:15378"/>
        <dbReference type="ChEBI" id="CHEBI:57856"/>
        <dbReference type="ChEBI" id="CHEBI:59789"/>
        <dbReference type="ChEBI" id="CHEBI:85452"/>
        <dbReference type="ChEBI" id="CHEBI:85454"/>
        <dbReference type="EC" id="2.1.1.37"/>
    </reaction>
</comment>
<dbReference type="GO" id="GO:0003886">
    <property type="term" value="F:DNA (cytosine-5-)-methyltransferase activity"/>
    <property type="evidence" value="ECO:0007669"/>
    <property type="project" value="UniProtKB-EC"/>
</dbReference>
<dbReference type="NCBIfam" id="TIGR00675">
    <property type="entry name" value="dcm"/>
    <property type="match status" value="1"/>
</dbReference>
<protein>
    <recommendedName>
        <fullName evidence="7">Cytosine-specific methyltransferase</fullName>
        <ecNumber evidence="7">2.1.1.37</ecNumber>
    </recommendedName>
</protein>
<dbReference type="InterPro" id="IPR050750">
    <property type="entry name" value="C5-MTase"/>
</dbReference>
<reference evidence="8 9" key="1">
    <citation type="submission" date="2016-10" db="EMBL/GenBank/DDBJ databases">
        <authorList>
            <person name="de Groot N.N."/>
        </authorList>
    </citation>
    <scope>NUCLEOTIDE SEQUENCE [LARGE SCALE GENOMIC DNA]</scope>
    <source>
        <strain evidence="8 9">CGMCC 4.6945</strain>
    </source>
</reference>
<evidence type="ECO:0000256" key="5">
    <source>
        <dbReference type="PROSITE-ProRule" id="PRU01016"/>
    </source>
</evidence>
<comment type="similarity">
    <text evidence="5 6">Belongs to the class I-like SAM-binding methyltransferase superfamily. C5-methyltransferase family.</text>
</comment>
<keyword evidence="1 5" id="KW-0489">Methyltransferase</keyword>
<evidence type="ECO:0000313" key="8">
    <source>
        <dbReference type="EMBL" id="SFB11054.1"/>
    </source>
</evidence>
<dbReference type="PANTHER" id="PTHR46098:SF1">
    <property type="entry name" value="TRNA (CYTOSINE(38)-C(5))-METHYLTRANSFERASE"/>
    <property type="match status" value="1"/>
</dbReference>
<dbReference type="PRINTS" id="PR00105">
    <property type="entry name" value="C5METTRFRASE"/>
</dbReference>
<organism evidence="8 9">
    <name type="scientific">Cellulomonas marina</name>
    <dbReference type="NCBI Taxonomy" id="988821"/>
    <lineage>
        <taxon>Bacteria</taxon>
        <taxon>Bacillati</taxon>
        <taxon>Actinomycetota</taxon>
        <taxon>Actinomycetes</taxon>
        <taxon>Micrococcales</taxon>
        <taxon>Cellulomonadaceae</taxon>
        <taxon>Cellulomonas</taxon>
    </lineage>
</organism>
<dbReference type="InterPro" id="IPR018117">
    <property type="entry name" value="C5_DNA_meth_AS"/>
</dbReference>
<evidence type="ECO:0000256" key="4">
    <source>
        <dbReference type="ARBA" id="ARBA00022747"/>
    </source>
</evidence>
<dbReference type="Gene3D" id="3.40.50.150">
    <property type="entry name" value="Vaccinia Virus protein VP39"/>
    <property type="match status" value="1"/>
</dbReference>
<dbReference type="Pfam" id="PF00145">
    <property type="entry name" value="DNA_methylase"/>
    <property type="match status" value="1"/>
</dbReference>
<dbReference type="STRING" id="988821.SAMN05421867_10763"/>
<name>A0A1I0YCK8_9CELL</name>
<dbReference type="Gene3D" id="3.90.120.10">
    <property type="entry name" value="DNA Methylase, subunit A, domain 2"/>
    <property type="match status" value="1"/>
</dbReference>
<keyword evidence="2 5" id="KW-0808">Transferase</keyword>
<sequence length="471" mass="52847">MTELEWLEQTFYASGMTSEPAFRFADLFAGIGGFAAALAAFGGKGVYSVEIDPAAARVYELNWGHSPLGDVTRDATDTEMTVPAHDVLAAGFPCQPFSKSGAQRGMEETRGTLYWNILNIVRAHHPSVLLLENVRNLAGPRHRHEWQVIVETLRDEGYRVSETPAVFSPHQLPRSHGGRPQVRERVFLTATYNPEGIGAGIEPEPVVTPRTRVDGFDPASEWSLDDYLDPDHHVSGCDLSVQEKLWIDAWNDFVELMWEEREGRRLPGFPLWADSWPTTAAKAADLAEQFRSHETPAWKRDFLVKNAAFYDAHRRVIDRWASKWGVFTEAFPPSRRKLEWQAQDTPRLWDTVMHFRPSGIRAKRPTYLPALVAITQTSIIGPRGRRLSPREAARLQGLPDEFTFGTQPASATYRQLGNGVNVGAVWNVLKAHVARDEDILKRTPVGQRIVAAVLDAPSSPDDRLREMLAGR</sequence>
<dbReference type="GO" id="GO:0032259">
    <property type="term" value="P:methylation"/>
    <property type="evidence" value="ECO:0007669"/>
    <property type="project" value="UniProtKB-KW"/>
</dbReference>
<dbReference type="InterPro" id="IPR001525">
    <property type="entry name" value="C5_MeTfrase"/>
</dbReference>
<dbReference type="PROSITE" id="PS00094">
    <property type="entry name" value="C5_MTASE_1"/>
    <property type="match status" value="1"/>
</dbReference>
<feature type="active site" evidence="5">
    <location>
        <position position="94"/>
    </location>
</feature>
<dbReference type="EMBL" id="FOKA01000007">
    <property type="protein sequence ID" value="SFB11054.1"/>
    <property type="molecule type" value="Genomic_DNA"/>
</dbReference>
<keyword evidence="4" id="KW-0680">Restriction system</keyword>
<dbReference type="AlphaFoldDB" id="A0A1I0YCK8"/>
<accession>A0A1I0YCK8</accession>
<dbReference type="PROSITE" id="PS51679">
    <property type="entry name" value="SAM_MT_C5"/>
    <property type="match status" value="1"/>
</dbReference>
<evidence type="ECO:0000256" key="6">
    <source>
        <dbReference type="RuleBase" id="RU000416"/>
    </source>
</evidence>
<evidence type="ECO:0000256" key="7">
    <source>
        <dbReference type="RuleBase" id="RU000417"/>
    </source>
</evidence>
<evidence type="ECO:0000256" key="3">
    <source>
        <dbReference type="ARBA" id="ARBA00022691"/>
    </source>
</evidence>
<dbReference type="PANTHER" id="PTHR46098">
    <property type="entry name" value="TRNA (CYTOSINE(38)-C(5))-METHYLTRANSFERASE"/>
    <property type="match status" value="1"/>
</dbReference>
<dbReference type="GO" id="GO:0009307">
    <property type="term" value="P:DNA restriction-modification system"/>
    <property type="evidence" value="ECO:0007669"/>
    <property type="project" value="UniProtKB-KW"/>
</dbReference>